<dbReference type="CDD" id="cd19958">
    <property type="entry name" value="pyocin_knob"/>
    <property type="match status" value="1"/>
</dbReference>
<dbReference type="Proteomes" id="UP001449178">
    <property type="component" value="Chromosome"/>
</dbReference>
<protein>
    <submittedName>
        <fullName evidence="2">Tail fiber protein</fullName>
    </submittedName>
</protein>
<dbReference type="Pfam" id="PF03406">
    <property type="entry name" value="Phage_fiber_2"/>
    <property type="match status" value="1"/>
</dbReference>
<accession>A0ABZ3BZ33</accession>
<dbReference type="InterPro" id="IPR005068">
    <property type="entry name" value="Phage_lambda_Stf-r2"/>
</dbReference>
<dbReference type="EMBL" id="CP150637">
    <property type="protein sequence ID" value="WZW87018.1"/>
    <property type="molecule type" value="Genomic_DNA"/>
</dbReference>
<feature type="region of interest" description="Disordered" evidence="1">
    <location>
        <begin position="209"/>
        <end position="229"/>
    </location>
</feature>
<organism evidence="2 3">
    <name type="scientific">Ignatzschineria larvae DSM 13226</name>
    <dbReference type="NCBI Taxonomy" id="1111732"/>
    <lineage>
        <taxon>Bacteria</taxon>
        <taxon>Pseudomonadati</taxon>
        <taxon>Pseudomonadota</taxon>
        <taxon>Gammaproteobacteria</taxon>
        <taxon>Cardiobacteriales</taxon>
        <taxon>Ignatzschineriaceae</taxon>
        <taxon>Ignatzschineria</taxon>
    </lineage>
</organism>
<evidence type="ECO:0000256" key="1">
    <source>
        <dbReference type="SAM" id="MobiDB-lite"/>
    </source>
</evidence>
<dbReference type="RefSeq" id="WP_026878537.1">
    <property type="nucleotide sequence ID" value="NZ_AZOD01000009.1"/>
</dbReference>
<proteinExistence type="predicted"/>
<keyword evidence="3" id="KW-1185">Reference proteome</keyword>
<gene>
    <name evidence="2" type="ORF">WMO13_06440</name>
</gene>
<name>A0ABZ3BZ33_9GAMM</name>
<reference evidence="2 3" key="1">
    <citation type="submission" date="2024-03" db="EMBL/GenBank/DDBJ databases">
        <title>Complete Genome Sequence and Annotation of Ignatzschineria larvae DSM 13226.</title>
        <authorList>
            <person name="Cantrell E."/>
            <person name="Burcham Z.M."/>
        </authorList>
    </citation>
    <scope>NUCLEOTIDE SEQUENCE [LARGE SCALE GENOMIC DNA]</scope>
    <source>
        <strain evidence="2 3">DSM 13226</strain>
    </source>
</reference>
<sequence length="520" mass="56073">MEIVKQPDFQVFASEAKTGEVLKFPDILRGWGVTLEQTQGKPPLEWMNDAFKRIDVNNLYHLQQGIPEWHKSVRYPESAVVKNNGKIYICLAENENNEPHLNSEKWSLLITKATTSQQGIVQLTSALTDREDLAVTPKMVNDISKLANNNANTRLEKSKNLSDLTNVTVARNNLGLGTSATLNSTSSLSDRTDQAATIKVVNDVNRTANNAQTSANTANDKANAAQTTANQAKSAAATADSKAVKAQSTADTANTNATNAKKRADSAYTLAEQALPQKGNLSTTNLDTLNNSVHVGVYFQTANANATIARNYPTTRAGTLFVLDSAGVTQIYIAYNGINEIYTRNNYGNKWSAWASSLKDAHITNVLGNSKSLVASQALVKSVDSKTKPITEGGTGATTAANARKNLGIDDLAGTMRYALLDFGEMKGGQTKTISSPYGTAPILTVTEIYTENKWMLAGWTVISNNYGGYAYGADAYLDGNMVRVVTGTNGLSWTKNYSPNQAAGFVSSAKVRVKIWSVR</sequence>
<evidence type="ECO:0000313" key="2">
    <source>
        <dbReference type="EMBL" id="WZW87018.1"/>
    </source>
</evidence>
<evidence type="ECO:0000313" key="3">
    <source>
        <dbReference type="Proteomes" id="UP001449178"/>
    </source>
</evidence>